<evidence type="ECO:0000313" key="2">
    <source>
        <dbReference type="Proteomes" id="UP000187323"/>
    </source>
</evidence>
<evidence type="ECO:0000313" key="1">
    <source>
        <dbReference type="EMBL" id="OME21283.1"/>
    </source>
</evidence>
<proteinExistence type="predicted"/>
<gene>
    <name evidence="1" type="ORF">BSK47_10275</name>
</gene>
<dbReference type="Proteomes" id="UP000187323">
    <property type="component" value="Unassembled WGS sequence"/>
</dbReference>
<organism evidence="1 2">
    <name type="scientific">Paenibacillus odorifer</name>
    <dbReference type="NCBI Taxonomy" id="189426"/>
    <lineage>
        <taxon>Bacteria</taxon>
        <taxon>Bacillati</taxon>
        <taxon>Bacillota</taxon>
        <taxon>Bacilli</taxon>
        <taxon>Bacillales</taxon>
        <taxon>Paenibacillaceae</taxon>
        <taxon>Paenibacillus</taxon>
    </lineage>
</organism>
<comment type="caution">
    <text evidence="1">The sequence shown here is derived from an EMBL/GenBank/DDBJ whole genome shotgun (WGS) entry which is preliminary data.</text>
</comment>
<sequence>MWSERGNAEHMRQRAYEIRNIRGIQHYKRTRRFSGSAIGCGETRAEMPLFCCKGLVSRETRAKVPLICSNELVWRERRAEVPLICTNELVSRERRAELPLICTNELVLRKKGKSAFDLHE</sequence>
<accession>A0AB36JHE4</accession>
<dbReference type="AlphaFoldDB" id="A0AB36JHE4"/>
<dbReference type="EMBL" id="MPTO01000008">
    <property type="protein sequence ID" value="OME21283.1"/>
    <property type="molecule type" value="Genomic_DNA"/>
</dbReference>
<reference evidence="1 2" key="1">
    <citation type="submission" date="2016-10" db="EMBL/GenBank/DDBJ databases">
        <title>Paenibacillus species isolates.</title>
        <authorList>
            <person name="Beno S.M."/>
        </authorList>
    </citation>
    <scope>NUCLEOTIDE SEQUENCE [LARGE SCALE GENOMIC DNA]</scope>
    <source>
        <strain evidence="1 2">FSL H7-0918</strain>
    </source>
</reference>
<name>A0AB36JHE4_9BACL</name>
<protein>
    <submittedName>
        <fullName evidence="1">Uncharacterized protein</fullName>
    </submittedName>
</protein>